<dbReference type="Proteomes" id="UP000027986">
    <property type="component" value="Chromosome"/>
</dbReference>
<feature type="domain" description="Ribosomal RNA small subunit methyltransferase E methyltransferase" evidence="13">
    <location>
        <begin position="82"/>
        <end position="245"/>
    </location>
</feature>
<evidence type="ECO:0000256" key="12">
    <source>
        <dbReference type="PIRNR" id="PIRNR015601"/>
    </source>
</evidence>
<dbReference type="OrthoDB" id="9808126at2"/>
<keyword evidence="8 12" id="KW-0808">Transferase</keyword>
<sequence>MTAHLYFVAPGALSDDMAPGAPVVLAGDEGRHAVTVKRMGVGEQILLADGEGLVAHAVVAATTKGELTAHVREVTRETPPAVTFTLVQALAKGDRDLQAVEASTELGVDAVVPWQAERSIVQWKGERAEKARRKWVAQAEAATKQSRRATPPRISDLVTKNAAAQAISATVAEGGLALVLHEDAEASLAQVELPSAGDVMLVVGPEGGITPAELDAFVAAGATPVRMGATVLRSSSAGPAALAALLARSRWV</sequence>
<dbReference type="GO" id="GO:0070475">
    <property type="term" value="P:rRNA base methylation"/>
    <property type="evidence" value="ECO:0007669"/>
    <property type="project" value="TreeGrafter"/>
</dbReference>
<comment type="similarity">
    <text evidence="2 12">Belongs to the RNA methyltransferase RsmE family.</text>
</comment>
<dbReference type="RefSeq" id="WP_038568674.1">
    <property type="nucleotide sequence ID" value="NZ_CP008889.1"/>
</dbReference>
<evidence type="ECO:0000256" key="9">
    <source>
        <dbReference type="ARBA" id="ARBA00022691"/>
    </source>
</evidence>
<dbReference type="InterPro" id="IPR046887">
    <property type="entry name" value="RsmE_PUA-like"/>
</dbReference>
<evidence type="ECO:0000256" key="10">
    <source>
        <dbReference type="ARBA" id="ARBA00025699"/>
    </source>
</evidence>
<organism evidence="15 16">
    <name type="scientific">Dermacoccus nishinomiyaensis</name>
    <dbReference type="NCBI Taxonomy" id="1274"/>
    <lineage>
        <taxon>Bacteria</taxon>
        <taxon>Bacillati</taxon>
        <taxon>Actinomycetota</taxon>
        <taxon>Actinomycetes</taxon>
        <taxon>Micrococcales</taxon>
        <taxon>Dermacoccaceae</taxon>
        <taxon>Dermacoccus</taxon>
    </lineage>
</organism>
<evidence type="ECO:0000256" key="1">
    <source>
        <dbReference type="ARBA" id="ARBA00004496"/>
    </source>
</evidence>
<keyword evidence="16" id="KW-1185">Reference proteome</keyword>
<dbReference type="NCBIfam" id="TIGR00046">
    <property type="entry name" value="RsmE family RNA methyltransferase"/>
    <property type="match status" value="1"/>
</dbReference>
<evidence type="ECO:0000256" key="11">
    <source>
        <dbReference type="ARBA" id="ARBA00047944"/>
    </source>
</evidence>
<evidence type="ECO:0000256" key="5">
    <source>
        <dbReference type="ARBA" id="ARBA00022490"/>
    </source>
</evidence>
<dbReference type="NCBIfam" id="NF008693">
    <property type="entry name" value="PRK11713.2-3"/>
    <property type="match status" value="1"/>
</dbReference>
<evidence type="ECO:0000256" key="4">
    <source>
        <dbReference type="ARBA" id="ARBA00013673"/>
    </source>
</evidence>
<dbReference type="EC" id="2.1.1.193" evidence="3 12"/>
<keyword evidence="9 12" id="KW-0949">S-adenosyl-L-methionine</keyword>
<comment type="subcellular location">
    <subcellularLocation>
        <location evidence="1 12">Cytoplasm</location>
    </subcellularLocation>
</comment>
<dbReference type="Pfam" id="PF20260">
    <property type="entry name" value="PUA_4"/>
    <property type="match status" value="1"/>
</dbReference>
<dbReference type="PANTHER" id="PTHR30027:SF3">
    <property type="entry name" value="16S RRNA (URACIL(1498)-N(3))-METHYLTRANSFERASE"/>
    <property type="match status" value="1"/>
</dbReference>
<evidence type="ECO:0000256" key="8">
    <source>
        <dbReference type="ARBA" id="ARBA00022679"/>
    </source>
</evidence>
<gene>
    <name evidence="15" type="ORF">HX89_09160</name>
</gene>
<dbReference type="SUPFAM" id="SSF88697">
    <property type="entry name" value="PUA domain-like"/>
    <property type="match status" value="1"/>
</dbReference>
<dbReference type="HOGENOM" id="CLU_067442_2_0_11"/>
<dbReference type="Pfam" id="PF04452">
    <property type="entry name" value="Methyltrans_RNA"/>
    <property type="match status" value="1"/>
</dbReference>
<comment type="catalytic activity">
    <reaction evidence="11 12">
        <text>uridine(1498) in 16S rRNA + S-adenosyl-L-methionine = N(3)-methyluridine(1498) in 16S rRNA + S-adenosyl-L-homocysteine + H(+)</text>
        <dbReference type="Rhea" id="RHEA:42920"/>
        <dbReference type="Rhea" id="RHEA-COMP:10283"/>
        <dbReference type="Rhea" id="RHEA-COMP:10284"/>
        <dbReference type="ChEBI" id="CHEBI:15378"/>
        <dbReference type="ChEBI" id="CHEBI:57856"/>
        <dbReference type="ChEBI" id="CHEBI:59789"/>
        <dbReference type="ChEBI" id="CHEBI:65315"/>
        <dbReference type="ChEBI" id="CHEBI:74502"/>
        <dbReference type="EC" id="2.1.1.193"/>
    </reaction>
</comment>
<evidence type="ECO:0000313" key="15">
    <source>
        <dbReference type="EMBL" id="AIF41087.1"/>
    </source>
</evidence>
<evidence type="ECO:0000256" key="3">
    <source>
        <dbReference type="ARBA" id="ARBA00012328"/>
    </source>
</evidence>
<dbReference type="Gene3D" id="2.40.240.20">
    <property type="entry name" value="Hypothetical PUA domain-like, domain 1"/>
    <property type="match status" value="1"/>
</dbReference>
<dbReference type="CDD" id="cd18084">
    <property type="entry name" value="RsmE-like"/>
    <property type="match status" value="1"/>
</dbReference>
<dbReference type="KEGG" id="dni:HX89_09160"/>
<dbReference type="InterPro" id="IPR029026">
    <property type="entry name" value="tRNA_m1G_MTases_N"/>
</dbReference>
<feature type="domain" description="Ribosomal RNA small subunit methyltransferase E PUA-like" evidence="14">
    <location>
        <begin position="25"/>
        <end position="70"/>
    </location>
</feature>
<name>A0A075JIH2_9MICO</name>
<dbReference type="InterPro" id="IPR006700">
    <property type="entry name" value="RsmE"/>
</dbReference>
<evidence type="ECO:0000259" key="14">
    <source>
        <dbReference type="Pfam" id="PF20260"/>
    </source>
</evidence>
<comment type="function">
    <text evidence="10 12">Specifically methylates the N3 position of the uracil ring of uridine 1498 (m3U1498) in 16S rRNA. Acts on the fully assembled 30S ribosomal subunit.</text>
</comment>
<dbReference type="PIRSF" id="PIRSF015601">
    <property type="entry name" value="MTase_slr0722"/>
    <property type="match status" value="1"/>
</dbReference>
<evidence type="ECO:0000256" key="7">
    <source>
        <dbReference type="ARBA" id="ARBA00022603"/>
    </source>
</evidence>
<keyword evidence="5 12" id="KW-0963">Cytoplasm</keyword>
<dbReference type="AlphaFoldDB" id="A0A075JIH2"/>
<keyword evidence="7 12" id="KW-0489">Methyltransferase</keyword>
<dbReference type="GO" id="GO:0070042">
    <property type="term" value="F:rRNA (uridine-N3-)-methyltransferase activity"/>
    <property type="evidence" value="ECO:0007669"/>
    <property type="project" value="TreeGrafter"/>
</dbReference>
<dbReference type="GO" id="GO:0005737">
    <property type="term" value="C:cytoplasm"/>
    <property type="evidence" value="ECO:0007669"/>
    <property type="project" value="UniProtKB-SubCell"/>
</dbReference>
<dbReference type="Gene3D" id="3.40.1280.10">
    <property type="match status" value="1"/>
</dbReference>
<evidence type="ECO:0000313" key="16">
    <source>
        <dbReference type="Proteomes" id="UP000027986"/>
    </source>
</evidence>
<dbReference type="EMBL" id="CP008889">
    <property type="protein sequence ID" value="AIF41087.1"/>
    <property type="molecule type" value="Genomic_DNA"/>
</dbReference>
<keyword evidence="6 12" id="KW-0698">rRNA processing</keyword>
<dbReference type="PANTHER" id="PTHR30027">
    <property type="entry name" value="RIBOSOMAL RNA SMALL SUBUNIT METHYLTRANSFERASE E"/>
    <property type="match status" value="1"/>
</dbReference>
<dbReference type="InterPro" id="IPR029028">
    <property type="entry name" value="Alpha/beta_knot_MTases"/>
</dbReference>
<reference evidence="15 16" key="1">
    <citation type="submission" date="2014-07" db="EMBL/GenBank/DDBJ databases">
        <title>Genome Sequencing of Dermacoccus nishinomiyaensis.</title>
        <authorList>
            <person name="Hong K.W."/>
            <person name="Chan K.G."/>
        </authorList>
    </citation>
    <scope>NUCLEOTIDE SEQUENCE [LARGE SCALE GENOMIC DNA]</scope>
    <source>
        <strain evidence="15 16">M25</strain>
    </source>
</reference>
<dbReference type="SUPFAM" id="SSF75217">
    <property type="entry name" value="alpha/beta knot"/>
    <property type="match status" value="1"/>
</dbReference>
<protein>
    <recommendedName>
        <fullName evidence="4 12">Ribosomal RNA small subunit methyltransferase E</fullName>
        <ecNumber evidence="3 12">2.1.1.193</ecNumber>
    </recommendedName>
</protein>
<evidence type="ECO:0000259" key="13">
    <source>
        <dbReference type="Pfam" id="PF04452"/>
    </source>
</evidence>
<dbReference type="GeneID" id="41841307"/>
<dbReference type="eggNOG" id="COG1385">
    <property type="taxonomic scope" value="Bacteria"/>
</dbReference>
<dbReference type="InterPro" id="IPR015947">
    <property type="entry name" value="PUA-like_sf"/>
</dbReference>
<evidence type="ECO:0000256" key="6">
    <source>
        <dbReference type="ARBA" id="ARBA00022552"/>
    </source>
</evidence>
<proteinExistence type="inferred from homology"/>
<dbReference type="InterPro" id="IPR046886">
    <property type="entry name" value="RsmE_MTase_dom"/>
</dbReference>
<accession>A0A075JIH2</accession>
<evidence type="ECO:0000256" key="2">
    <source>
        <dbReference type="ARBA" id="ARBA00005528"/>
    </source>
</evidence>